<organism evidence="2 3">
    <name type="scientific">Portunus trituberculatus</name>
    <name type="common">Swimming crab</name>
    <name type="synonym">Neptunus trituberculatus</name>
    <dbReference type="NCBI Taxonomy" id="210409"/>
    <lineage>
        <taxon>Eukaryota</taxon>
        <taxon>Metazoa</taxon>
        <taxon>Ecdysozoa</taxon>
        <taxon>Arthropoda</taxon>
        <taxon>Crustacea</taxon>
        <taxon>Multicrustacea</taxon>
        <taxon>Malacostraca</taxon>
        <taxon>Eumalacostraca</taxon>
        <taxon>Eucarida</taxon>
        <taxon>Decapoda</taxon>
        <taxon>Pleocyemata</taxon>
        <taxon>Brachyura</taxon>
        <taxon>Eubrachyura</taxon>
        <taxon>Portunoidea</taxon>
        <taxon>Portunidae</taxon>
        <taxon>Portuninae</taxon>
        <taxon>Portunus</taxon>
    </lineage>
</organism>
<feature type="compositionally biased region" description="Basic and acidic residues" evidence="1">
    <location>
        <begin position="24"/>
        <end position="36"/>
    </location>
</feature>
<reference evidence="2 3" key="1">
    <citation type="submission" date="2019-05" db="EMBL/GenBank/DDBJ databases">
        <title>Another draft genome of Portunus trituberculatus and its Hox gene families provides insights of decapod evolution.</title>
        <authorList>
            <person name="Jeong J.-H."/>
            <person name="Song I."/>
            <person name="Kim S."/>
            <person name="Choi T."/>
            <person name="Kim D."/>
            <person name="Ryu S."/>
            <person name="Kim W."/>
        </authorList>
    </citation>
    <scope>NUCLEOTIDE SEQUENCE [LARGE SCALE GENOMIC DNA]</scope>
    <source>
        <tissue evidence="2">Muscle</tissue>
    </source>
</reference>
<evidence type="ECO:0000313" key="2">
    <source>
        <dbReference type="EMBL" id="MPD05063.1"/>
    </source>
</evidence>
<accession>A0A5B7K8Y2</accession>
<dbReference type="AlphaFoldDB" id="A0A5B7K8Y2"/>
<gene>
    <name evidence="2" type="ORF">E2C01_100785</name>
</gene>
<comment type="caution">
    <text evidence="2">The sequence shown here is derived from an EMBL/GenBank/DDBJ whole genome shotgun (WGS) entry which is preliminary data.</text>
</comment>
<dbReference type="Proteomes" id="UP000324222">
    <property type="component" value="Unassembled WGS sequence"/>
</dbReference>
<protein>
    <submittedName>
        <fullName evidence="2">Uncharacterized protein</fullName>
    </submittedName>
</protein>
<keyword evidence="3" id="KW-1185">Reference proteome</keyword>
<sequence>MRRGGGCIPVVGGVGRGGRCGRRRVLDSKRDTDARMGGHTSARHTPARFPPPADHYTPLHIPDPSSLIPAFQFLFTPPSSHSHCIYHPSSLPVTLLLSSLHSTFQFY</sequence>
<dbReference type="EMBL" id="VSRR010144216">
    <property type="protein sequence ID" value="MPD05063.1"/>
    <property type="molecule type" value="Genomic_DNA"/>
</dbReference>
<proteinExistence type="predicted"/>
<evidence type="ECO:0000313" key="3">
    <source>
        <dbReference type="Proteomes" id="UP000324222"/>
    </source>
</evidence>
<feature type="region of interest" description="Disordered" evidence="1">
    <location>
        <begin position="21"/>
        <end position="56"/>
    </location>
</feature>
<evidence type="ECO:0000256" key="1">
    <source>
        <dbReference type="SAM" id="MobiDB-lite"/>
    </source>
</evidence>
<name>A0A5B7K8Y2_PORTR</name>